<dbReference type="InterPro" id="IPR004589">
    <property type="entry name" value="DNA_helicase_ATP-dep_RecQ"/>
</dbReference>
<evidence type="ECO:0000313" key="20">
    <source>
        <dbReference type="Proteomes" id="UP000316598"/>
    </source>
</evidence>
<dbReference type="InterPro" id="IPR036388">
    <property type="entry name" value="WH-like_DNA-bd_sf"/>
</dbReference>
<feature type="region of interest" description="Disordered" evidence="15">
    <location>
        <begin position="717"/>
        <end position="739"/>
    </location>
</feature>
<dbReference type="InterPro" id="IPR027417">
    <property type="entry name" value="P-loop_NTPase"/>
</dbReference>
<dbReference type="SMART" id="SM00487">
    <property type="entry name" value="DEXDc"/>
    <property type="match status" value="1"/>
</dbReference>
<evidence type="ECO:0000256" key="10">
    <source>
        <dbReference type="ARBA" id="ARBA00023235"/>
    </source>
</evidence>
<dbReference type="InterPro" id="IPR044876">
    <property type="entry name" value="HRDC_dom_sf"/>
</dbReference>
<dbReference type="GO" id="GO:0016787">
    <property type="term" value="F:hydrolase activity"/>
    <property type="evidence" value="ECO:0007669"/>
    <property type="project" value="UniProtKB-KW"/>
</dbReference>
<keyword evidence="4" id="KW-0479">Metal-binding</keyword>
<keyword evidence="10" id="KW-0413">Isomerase</keyword>
<dbReference type="NCBIfam" id="TIGR00614">
    <property type="entry name" value="recQ_fam"/>
    <property type="match status" value="1"/>
</dbReference>
<evidence type="ECO:0000256" key="15">
    <source>
        <dbReference type="SAM" id="MobiDB-lite"/>
    </source>
</evidence>
<evidence type="ECO:0000256" key="9">
    <source>
        <dbReference type="ARBA" id="ARBA00023125"/>
    </source>
</evidence>
<dbReference type="CDD" id="cd17920">
    <property type="entry name" value="DEXHc_RecQ"/>
    <property type="match status" value="1"/>
</dbReference>
<evidence type="ECO:0000256" key="3">
    <source>
        <dbReference type="ARBA" id="ARBA00005446"/>
    </source>
</evidence>
<dbReference type="InterPro" id="IPR001650">
    <property type="entry name" value="Helicase_C-like"/>
</dbReference>
<dbReference type="PROSITE" id="PS50967">
    <property type="entry name" value="HRDC"/>
    <property type="match status" value="1"/>
</dbReference>
<keyword evidence="9" id="KW-0238">DNA-binding</keyword>
<dbReference type="OrthoDB" id="9763310at2"/>
<dbReference type="Pfam" id="PF09382">
    <property type="entry name" value="RQC"/>
    <property type="match status" value="1"/>
</dbReference>
<evidence type="ECO:0000256" key="5">
    <source>
        <dbReference type="ARBA" id="ARBA00022741"/>
    </source>
</evidence>
<dbReference type="PANTHER" id="PTHR13710:SF105">
    <property type="entry name" value="ATP-DEPENDENT DNA HELICASE Q1"/>
    <property type="match status" value="1"/>
</dbReference>
<dbReference type="Gene3D" id="1.10.10.10">
    <property type="entry name" value="Winged helix-like DNA-binding domain superfamily/Winged helix DNA-binding domain"/>
    <property type="match status" value="1"/>
</dbReference>
<dbReference type="GO" id="GO:0043138">
    <property type="term" value="F:3'-5' DNA helicase activity"/>
    <property type="evidence" value="ECO:0007669"/>
    <property type="project" value="UniProtKB-EC"/>
</dbReference>
<sequence>MAGNTDLASFLPKFGLDSFRPGQRDVVEAVHHGSDVMCVMPTGGGKSLCYQLPSLARQGTTIVVSPLIALMKDQVDSLQSLGIRAKLINSSLSASEQTEVMNEMAAGLLDLVYIAPERLRNSRFLEAISSANVTLLAVDEAHCVSEWGHDFRPDYSRLGIFRQKYLGNVQTIALTATATPFVRDDIVSLLGLHEPKTFVTGFARTNLRFSVHHSKTDGEKDSRLTSYLQQQTGSGIIYAATRKRCEELAEWLPEKVGRPIGVYHAGLDPNQRHKVQEAFMKGKLSAIVATNAFGMGIDKSDIRYVVHYNLPGSLEAYYQEAGRAGRDGKNSDCELLFSYQDRYIQEFFIDSRYPSRETVKKVYEYLLSLEEDPIEMTLEQVRQGSGVKDGSEAVGTAETLLARAGVIRRMEPSGGYAMVRIDSNAPTLLDFLPKEAKVRRKVMLAIEKIVGRRRNEDVYFKPNRLAELAGVDRDPLARTLRELRKLRSFDYVPPFRGRAVHFIHRDRPFDELEIDFEELERRKKAELDKLESVIGFANTPNCRQRLVLQYFGEANATNCGTCDRCSPLDGSVGRGSDVSVSSEIKGVDSAALIRGIRVVLSGVTRMHGRFGKNLVAQMLCGSKNKKLQQLRLNRLSTYGLLSSLKQSQVVDVMDVLIAAGMLEQKEVSERRPTLHITDAGREVMLGKVDVPATIQMSFPLAKLLANSVAKLETGDIQTESAGTDNESSCEGSPNAEDETTKELLETIKRWRRKQSAALGIPAFRILTNATLERLSEVRPMSTSELEVISGIGPATMEQFGYDIVELITGFMRSRDEVAELPSSELIPEPEVSELEIPEPEILEPELVSGSELIQEPELNLEPESELALATQDPSALENEPCSETEAPSAVHTDQPSDVTARAAGTLSSEASADAYWTWRLFRDGYSETQIAAIRRCGVESLLEDLIWAANNGQSVSLEWISDEPARQRLSAALTTSTSVG</sequence>
<evidence type="ECO:0000256" key="2">
    <source>
        <dbReference type="ARBA" id="ARBA00001947"/>
    </source>
</evidence>
<evidence type="ECO:0000256" key="14">
    <source>
        <dbReference type="ARBA" id="ARBA00044550"/>
    </source>
</evidence>
<dbReference type="InterPro" id="IPR032284">
    <property type="entry name" value="RecQ_Zn-bd"/>
</dbReference>
<dbReference type="GO" id="GO:0003677">
    <property type="term" value="F:DNA binding"/>
    <property type="evidence" value="ECO:0007669"/>
    <property type="project" value="UniProtKB-KW"/>
</dbReference>
<accession>A0A5C5WR38</accession>
<dbReference type="GO" id="GO:0006260">
    <property type="term" value="P:DNA replication"/>
    <property type="evidence" value="ECO:0007669"/>
    <property type="project" value="InterPro"/>
</dbReference>
<keyword evidence="6 19" id="KW-0378">Hydrolase</keyword>
<dbReference type="Pfam" id="PF16124">
    <property type="entry name" value="RecQ_Zn_bind"/>
    <property type="match status" value="1"/>
</dbReference>
<dbReference type="GO" id="GO:0009378">
    <property type="term" value="F:four-way junction helicase activity"/>
    <property type="evidence" value="ECO:0007669"/>
    <property type="project" value="TreeGrafter"/>
</dbReference>
<keyword evidence="5" id="KW-0547">Nucleotide-binding</keyword>
<dbReference type="SMART" id="SM00341">
    <property type="entry name" value="HRDC"/>
    <property type="match status" value="1"/>
</dbReference>
<evidence type="ECO:0000256" key="7">
    <source>
        <dbReference type="ARBA" id="ARBA00022806"/>
    </source>
</evidence>
<evidence type="ECO:0000259" key="16">
    <source>
        <dbReference type="PROSITE" id="PS50967"/>
    </source>
</evidence>
<protein>
    <recommendedName>
        <fullName evidence="13">ATP-dependent DNA helicase RecQ</fullName>
        <ecNumber evidence="12">5.6.2.4</ecNumber>
    </recommendedName>
    <alternativeName>
        <fullName evidence="14">DNA 3'-5' helicase RecQ</fullName>
    </alternativeName>
</protein>
<dbReference type="Pfam" id="PF00271">
    <property type="entry name" value="Helicase_C"/>
    <property type="match status" value="1"/>
</dbReference>
<dbReference type="PANTHER" id="PTHR13710">
    <property type="entry name" value="DNA HELICASE RECQ FAMILY MEMBER"/>
    <property type="match status" value="1"/>
</dbReference>
<dbReference type="SUPFAM" id="SSF52540">
    <property type="entry name" value="P-loop containing nucleoside triphosphate hydrolases"/>
    <property type="match status" value="1"/>
</dbReference>
<evidence type="ECO:0000256" key="6">
    <source>
        <dbReference type="ARBA" id="ARBA00022801"/>
    </source>
</evidence>
<evidence type="ECO:0000256" key="11">
    <source>
        <dbReference type="ARBA" id="ARBA00034617"/>
    </source>
</evidence>
<evidence type="ECO:0000256" key="4">
    <source>
        <dbReference type="ARBA" id="ARBA00022723"/>
    </source>
</evidence>
<dbReference type="Gene3D" id="1.10.150.80">
    <property type="entry name" value="HRDC domain"/>
    <property type="match status" value="1"/>
</dbReference>
<evidence type="ECO:0000256" key="1">
    <source>
        <dbReference type="ARBA" id="ARBA00001946"/>
    </source>
</evidence>
<dbReference type="SUPFAM" id="SSF46785">
    <property type="entry name" value="Winged helix' DNA-binding domain"/>
    <property type="match status" value="1"/>
</dbReference>
<dbReference type="GO" id="GO:0006281">
    <property type="term" value="P:DNA repair"/>
    <property type="evidence" value="ECO:0007669"/>
    <property type="project" value="InterPro"/>
</dbReference>
<feature type="domain" description="Helicase C-terminal" evidence="18">
    <location>
        <begin position="220"/>
        <end position="382"/>
    </location>
</feature>
<dbReference type="InterPro" id="IPR036390">
    <property type="entry name" value="WH_DNA-bd_sf"/>
</dbReference>
<organism evidence="19 20">
    <name type="scientific">Rubripirellula amarantea</name>
    <dbReference type="NCBI Taxonomy" id="2527999"/>
    <lineage>
        <taxon>Bacteria</taxon>
        <taxon>Pseudomonadati</taxon>
        <taxon>Planctomycetota</taxon>
        <taxon>Planctomycetia</taxon>
        <taxon>Pirellulales</taxon>
        <taxon>Pirellulaceae</taxon>
        <taxon>Rubripirellula</taxon>
    </lineage>
</organism>
<dbReference type="SMART" id="SM00956">
    <property type="entry name" value="RQC"/>
    <property type="match status" value="1"/>
</dbReference>
<dbReference type="Proteomes" id="UP000316598">
    <property type="component" value="Unassembled WGS sequence"/>
</dbReference>
<dbReference type="RefSeq" id="WP_146513302.1">
    <property type="nucleotide sequence ID" value="NZ_SJPI01000001.1"/>
</dbReference>
<feature type="compositionally biased region" description="Polar residues" evidence="15">
    <location>
        <begin position="717"/>
        <end position="731"/>
    </location>
</feature>
<dbReference type="GO" id="GO:0006310">
    <property type="term" value="P:DNA recombination"/>
    <property type="evidence" value="ECO:0007669"/>
    <property type="project" value="InterPro"/>
</dbReference>
<evidence type="ECO:0000256" key="8">
    <source>
        <dbReference type="ARBA" id="ARBA00022840"/>
    </source>
</evidence>
<dbReference type="GO" id="GO:0030894">
    <property type="term" value="C:replisome"/>
    <property type="evidence" value="ECO:0007669"/>
    <property type="project" value="TreeGrafter"/>
</dbReference>
<comment type="cofactor">
    <cofactor evidence="1">
        <name>Mg(2+)</name>
        <dbReference type="ChEBI" id="CHEBI:18420"/>
    </cofactor>
</comment>
<reference evidence="19 20" key="1">
    <citation type="submission" date="2019-02" db="EMBL/GenBank/DDBJ databases">
        <title>Deep-cultivation of Planctomycetes and their phenomic and genomic characterization uncovers novel biology.</title>
        <authorList>
            <person name="Wiegand S."/>
            <person name="Jogler M."/>
            <person name="Boedeker C."/>
            <person name="Pinto D."/>
            <person name="Vollmers J."/>
            <person name="Rivas-Marin E."/>
            <person name="Kohn T."/>
            <person name="Peeters S.H."/>
            <person name="Heuer A."/>
            <person name="Rast P."/>
            <person name="Oberbeckmann S."/>
            <person name="Bunk B."/>
            <person name="Jeske O."/>
            <person name="Meyerdierks A."/>
            <person name="Storesund J.E."/>
            <person name="Kallscheuer N."/>
            <person name="Luecker S."/>
            <person name="Lage O.M."/>
            <person name="Pohl T."/>
            <person name="Merkel B.J."/>
            <person name="Hornburger P."/>
            <person name="Mueller R.-W."/>
            <person name="Bruemmer F."/>
            <person name="Labrenz M."/>
            <person name="Spormann A.M."/>
            <person name="Op Den Camp H."/>
            <person name="Overmann J."/>
            <person name="Amann R."/>
            <person name="Jetten M.S.M."/>
            <person name="Mascher T."/>
            <person name="Medema M.H."/>
            <person name="Devos D.P."/>
            <person name="Kaster A.-K."/>
            <person name="Ovreas L."/>
            <person name="Rohde M."/>
            <person name="Galperin M.Y."/>
            <person name="Jogler C."/>
        </authorList>
    </citation>
    <scope>NUCLEOTIDE SEQUENCE [LARGE SCALE GENOMIC DNA]</scope>
    <source>
        <strain evidence="19 20">Pla22</strain>
    </source>
</reference>
<feature type="region of interest" description="Disordered" evidence="15">
    <location>
        <begin position="859"/>
        <end position="898"/>
    </location>
</feature>
<dbReference type="GO" id="GO:0005524">
    <property type="term" value="F:ATP binding"/>
    <property type="evidence" value="ECO:0007669"/>
    <property type="project" value="UniProtKB-KW"/>
</dbReference>
<keyword evidence="8" id="KW-0067">ATP-binding</keyword>
<feature type="domain" description="Helicase ATP-binding" evidence="17">
    <location>
        <begin position="27"/>
        <end position="196"/>
    </location>
</feature>
<dbReference type="Gene3D" id="3.40.50.300">
    <property type="entry name" value="P-loop containing nucleotide triphosphate hydrolases"/>
    <property type="match status" value="2"/>
</dbReference>
<dbReference type="EC" id="5.6.2.4" evidence="12"/>
<keyword evidence="20" id="KW-1185">Reference proteome</keyword>
<comment type="cofactor">
    <cofactor evidence="2">
        <name>Zn(2+)</name>
        <dbReference type="ChEBI" id="CHEBI:29105"/>
    </cofactor>
</comment>
<dbReference type="InterPro" id="IPR011545">
    <property type="entry name" value="DEAD/DEAH_box_helicase_dom"/>
</dbReference>
<keyword evidence="7 19" id="KW-0347">Helicase</keyword>
<dbReference type="InterPro" id="IPR018982">
    <property type="entry name" value="RQC_domain"/>
</dbReference>
<comment type="catalytic activity">
    <reaction evidence="11">
        <text>Couples ATP hydrolysis with the unwinding of duplex DNA by translocating in the 3'-5' direction.</text>
        <dbReference type="EC" id="5.6.2.4"/>
    </reaction>
</comment>
<dbReference type="Pfam" id="PF00270">
    <property type="entry name" value="DEAD"/>
    <property type="match status" value="1"/>
</dbReference>
<dbReference type="AlphaFoldDB" id="A0A5C5WR38"/>
<dbReference type="CDD" id="cd18794">
    <property type="entry name" value="SF2_C_RecQ"/>
    <property type="match status" value="1"/>
</dbReference>
<evidence type="ECO:0000259" key="18">
    <source>
        <dbReference type="PROSITE" id="PS51194"/>
    </source>
</evidence>
<comment type="caution">
    <text evidence="19">The sequence shown here is derived from an EMBL/GenBank/DDBJ whole genome shotgun (WGS) entry which is preliminary data.</text>
</comment>
<dbReference type="PROSITE" id="PS51194">
    <property type="entry name" value="HELICASE_CTER"/>
    <property type="match status" value="1"/>
</dbReference>
<dbReference type="InterPro" id="IPR014001">
    <property type="entry name" value="Helicase_ATP-bd"/>
</dbReference>
<dbReference type="InterPro" id="IPR002121">
    <property type="entry name" value="HRDC_dom"/>
</dbReference>
<dbReference type="SMART" id="SM00490">
    <property type="entry name" value="HELICc"/>
    <property type="match status" value="1"/>
</dbReference>
<evidence type="ECO:0000259" key="17">
    <source>
        <dbReference type="PROSITE" id="PS51192"/>
    </source>
</evidence>
<feature type="domain" description="HRDC" evidence="16">
    <location>
        <begin position="737"/>
        <end position="817"/>
    </location>
</feature>
<proteinExistence type="inferred from homology"/>
<dbReference type="GO" id="GO:0005737">
    <property type="term" value="C:cytoplasm"/>
    <property type="evidence" value="ECO:0007669"/>
    <property type="project" value="TreeGrafter"/>
</dbReference>
<evidence type="ECO:0000313" key="19">
    <source>
        <dbReference type="EMBL" id="TWT53017.1"/>
    </source>
</evidence>
<dbReference type="EMBL" id="SJPI01000001">
    <property type="protein sequence ID" value="TWT53017.1"/>
    <property type="molecule type" value="Genomic_DNA"/>
</dbReference>
<dbReference type="GO" id="GO:0043590">
    <property type="term" value="C:bacterial nucleoid"/>
    <property type="evidence" value="ECO:0007669"/>
    <property type="project" value="TreeGrafter"/>
</dbReference>
<evidence type="ECO:0000256" key="13">
    <source>
        <dbReference type="ARBA" id="ARBA00044535"/>
    </source>
</evidence>
<dbReference type="InterPro" id="IPR010997">
    <property type="entry name" value="HRDC-like_sf"/>
</dbReference>
<dbReference type="Pfam" id="PF00570">
    <property type="entry name" value="HRDC"/>
    <property type="match status" value="1"/>
</dbReference>
<dbReference type="SUPFAM" id="SSF47819">
    <property type="entry name" value="HRDC-like"/>
    <property type="match status" value="1"/>
</dbReference>
<gene>
    <name evidence="19" type="primary">recQ_1</name>
    <name evidence="19" type="ORF">Pla22_06450</name>
</gene>
<comment type="similarity">
    <text evidence="3">Belongs to the helicase family. RecQ subfamily.</text>
</comment>
<evidence type="ECO:0000256" key="12">
    <source>
        <dbReference type="ARBA" id="ARBA00034808"/>
    </source>
</evidence>
<dbReference type="GO" id="GO:0046872">
    <property type="term" value="F:metal ion binding"/>
    <property type="evidence" value="ECO:0007669"/>
    <property type="project" value="UniProtKB-KW"/>
</dbReference>
<dbReference type="FunFam" id="3.40.50.300:FF:000296">
    <property type="entry name" value="ATP-dependent DNA helicase RecQ"/>
    <property type="match status" value="1"/>
</dbReference>
<dbReference type="PROSITE" id="PS51192">
    <property type="entry name" value="HELICASE_ATP_BIND_1"/>
    <property type="match status" value="1"/>
</dbReference>
<name>A0A5C5WR38_9BACT</name>